<evidence type="ECO:0000256" key="6">
    <source>
        <dbReference type="SAM" id="Phobius"/>
    </source>
</evidence>
<evidence type="ECO:0000256" key="2">
    <source>
        <dbReference type="ARBA" id="ARBA00022692"/>
    </source>
</evidence>
<name>L8GIC7_ACACF</name>
<accession>L8GIC7</accession>
<dbReference type="Pfam" id="PF02535">
    <property type="entry name" value="Zip"/>
    <property type="match status" value="1"/>
</dbReference>
<keyword evidence="3 6" id="KW-1133">Transmembrane helix</keyword>
<dbReference type="KEGG" id="acan:ACA1_093920"/>
<feature type="transmembrane region" description="Helical" evidence="6">
    <location>
        <begin position="78"/>
        <end position="97"/>
    </location>
</feature>
<dbReference type="InterPro" id="IPR003689">
    <property type="entry name" value="ZIP"/>
</dbReference>
<feature type="transmembrane region" description="Helical" evidence="6">
    <location>
        <begin position="210"/>
        <end position="230"/>
    </location>
</feature>
<protein>
    <submittedName>
        <fullName evidence="7">Metal cation transporter, ZIP subfamily protein</fullName>
    </submittedName>
</protein>
<dbReference type="GO" id="GO:0016020">
    <property type="term" value="C:membrane"/>
    <property type="evidence" value="ECO:0007669"/>
    <property type="project" value="UniProtKB-SubCell"/>
</dbReference>
<feature type="region of interest" description="Disordered" evidence="5">
    <location>
        <begin position="171"/>
        <end position="201"/>
    </location>
</feature>
<evidence type="ECO:0000256" key="1">
    <source>
        <dbReference type="ARBA" id="ARBA00004141"/>
    </source>
</evidence>
<gene>
    <name evidence="7" type="ORF">ACA1_093920</name>
</gene>
<evidence type="ECO:0000313" key="7">
    <source>
        <dbReference type="EMBL" id="ELR12845.1"/>
    </source>
</evidence>
<dbReference type="STRING" id="1257118.L8GIC7"/>
<dbReference type="PANTHER" id="PTHR11040">
    <property type="entry name" value="ZINC/IRON TRANSPORTER"/>
    <property type="match status" value="1"/>
</dbReference>
<feature type="transmembrane region" description="Helical" evidence="6">
    <location>
        <begin position="271"/>
        <end position="292"/>
    </location>
</feature>
<evidence type="ECO:0000256" key="5">
    <source>
        <dbReference type="SAM" id="MobiDB-lite"/>
    </source>
</evidence>
<proteinExistence type="predicted"/>
<comment type="subcellular location">
    <subcellularLocation>
        <location evidence="1">Membrane</location>
        <topology evidence="1">Multi-pass membrane protein</topology>
    </subcellularLocation>
</comment>
<feature type="transmembrane region" description="Helical" evidence="6">
    <location>
        <begin position="45"/>
        <end position="66"/>
    </location>
</feature>
<dbReference type="Proteomes" id="UP000011083">
    <property type="component" value="Unassembled WGS sequence"/>
</dbReference>
<dbReference type="RefSeq" id="XP_004334858.1">
    <property type="nucleotide sequence ID" value="XM_004334810.1"/>
</dbReference>
<evidence type="ECO:0000256" key="4">
    <source>
        <dbReference type="ARBA" id="ARBA00023136"/>
    </source>
</evidence>
<reference evidence="7 8" key="1">
    <citation type="journal article" date="2013" name="Genome Biol.">
        <title>Genome of Acanthamoeba castellanii highlights extensive lateral gene transfer and early evolution of tyrosine kinase signaling.</title>
        <authorList>
            <person name="Clarke M."/>
            <person name="Lohan A.J."/>
            <person name="Liu B."/>
            <person name="Lagkouvardos I."/>
            <person name="Roy S."/>
            <person name="Zafar N."/>
            <person name="Bertelli C."/>
            <person name="Schilde C."/>
            <person name="Kianianmomeni A."/>
            <person name="Burglin T.R."/>
            <person name="Frech C."/>
            <person name="Turcotte B."/>
            <person name="Kopec K.O."/>
            <person name="Synnott J.M."/>
            <person name="Choo C."/>
            <person name="Paponov I."/>
            <person name="Finkler A."/>
            <person name="Soon Heng Tan C."/>
            <person name="Hutchins A.P."/>
            <person name="Weinmeier T."/>
            <person name="Rattei T."/>
            <person name="Chu J.S."/>
            <person name="Gimenez G."/>
            <person name="Irimia M."/>
            <person name="Rigden D.J."/>
            <person name="Fitzpatrick D.A."/>
            <person name="Lorenzo-Morales J."/>
            <person name="Bateman A."/>
            <person name="Chiu C.H."/>
            <person name="Tang P."/>
            <person name="Hegemann P."/>
            <person name="Fromm H."/>
            <person name="Raoult D."/>
            <person name="Greub G."/>
            <person name="Miranda-Saavedra D."/>
            <person name="Chen N."/>
            <person name="Nash P."/>
            <person name="Ginger M.L."/>
            <person name="Horn M."/>
            <person name="Schaap P."/>
            <person name="Caler L."/>
            <person name="Loftus B."/>
        </authorList>
    </citation>
    <scope>NUCLEOTIDE SEQUENCE [LARGE SCALE GENOMIC DNA]</scope>
    <source>
        <strain evidence="7 8">Neff</strain>
    </source>
</reference>
<keyword evidence="2 6" id="KW-0812">Transmembrane</keyword>
<evidence type="ECO:0000256" key="3">
    <source>
        <dbReference type="ARBA" id="ARBA00022989"/>
    </source>
</evidence>
<feature type="transmembrane region" description="Helical" evidence="6">
    <location>
        <begin position="12"/>
        <end position="33"/>
    </location>
</feature>
<dbReference type="AlphaFoldDB" id="L8GIC7"/>
<dbReference type="GeneID" id="14913245"/>
<evidence type="ECO:0000313" key="8">
    <source>
        <dbReference type="Proteomes" id="UP000011083"/>
    </source>
</evidence>
<feature type="transmembrane region" description="Helical" evidence="6">
    <location>
        <begin position="304"/>
        <end position="323"/>
    </location>
</feature>
<dbReference type="GO" id="GO:0005385">
    <property type="term" value="F:zinc ion transmembrane transporter activity"/>
    <property type="evidence" value="ECO:0007669"/>
    <property type="project" value="TreeGrafter"/>
</dbReference>
<dbReference type="OMA" id="CEIGQCK"/>
<keyword evidence="4 6" id="KW-0472">Membrane</keyword>
<sequence length="363" mass="39164">MAESTEDPALGVKIFAIFVFSSISSIPPFILRTAQLEMTEQRQRLFSWMNCLGGGIFLGFGFLHILPEAAQDFKADTNGFPLIYFLALCGFMLILLVEKFFTWLSERASGNNKFEKIDDSEELQDLGAGDLDDMEAVGDEDAQAIVLDGGDDGDADGAELSVNGDAPAIKKAKKKKKKHGTTHQHDSASHGHSQGHGHSHGLPLNVESPLLPYILTVGLSFHSFFEGMALALTRRFITAIVILIGLAVHKSAETFAIGVKLVNTNISSRKWVWLMLTYSAITPLGIVTGILIENSVSASALESVSSVLQSITVGTFLYVGILGTVVEEFSTHKGIVPKACLFFFGLLAMGLLSMLDPPATTAR</sequence>
<feature type="transmembrane region" description="Helical" evidence="6">
    <location>
        <begin position="236"/>
        <end position="259"/>
    </location>
</feature>
<dbReference type="OrthoDB" id="448280at2759"/>
<dbReference type="EMBL" id="KB008103">
    <property type="protein sequence ID" value="ELR12845.1"/>
    <property type="molecule type" value="Genomic_DNA"/>
</dbReference>
<keyword evidence="8" id="KW-1185">Reference proteome</keyword>
<feature type="transmembrane region" description="Helical" evidence="6">
    <location>
        <begin position="335"/>
        <end position="355"/>
    </location>
</feature>
<feature type="compositionally biased region" description="Basic residues" evidence="5">
    <location>
        <begin position="171"/>
        <end position="182"/>
    </location>
</feature>
<dbReference type="VEuPathDB" id="AmoebaDB:ACA1_093920"/>
<organism evidence="7 8">
    <name type="scientific">Acanthamoeba castellanii (strain ATCC 30010 / Neff)</name>
    <dbReference type="NCBI Taxonomy" id="1257118"/>
    <lineage>
        <taxon>Eukaryota</taxon>
        <taxon>Amoebozoa</taxon>
        <taxon>Discosea</taxon>
        <taxon>Longamoebia</taxon>
        <taxon>Centramoebida</taxon>
        <taxon>Acanthamoebidae</taxon>
        <taxon>Acanthamoeba</taxon>
    </lineage>
</organism>
<dbReference type="PANTHER" id="PTHR11040:SF140">
    <property type="entry name" value="ZRT (ZRT), IRT- (IRT-) LIKE PROTEIN TRANSPORTER"/>
    <property type="match status" value="1"/>
</dbReference>